<keyword evidence="2" id="KW-1133">Transmembrane helix</keyword>
<evidence type="ECO:0000256" key="2">
    <source>
        <dbReference type="SAM" id="Phobius"/>
    </source>
</evidence>
<evidence type="ECO:0000313" key="4">
    <source>
        <dbReference type="Proteomes" id="UP000825369"/>
    </source>
</evidence>
<feature type="transmembrane region" description="Helical" evidence="2">
    <location>
        <begin position="137"/>
        <end position="158"/>
    </location>
</feature>
<name>A0ABX8TP19_9MOLU</name>
<evidence type="ECO:0000313" key="3">
    <source>
        <dbReference type="EMBL" id="QYC31079.1"/>
    </source>
</evidence>
<proteinExistence type="predicted"/>
<feature type="region of interest" description="Disordered" evidence="1">
    <location>
        <begin position="200"/>
        <end position="234"/>
    </location>
</feature>
<organism evidence="3 4">
    <name type="scientific">Paulownia witches'-broom phytoplasma</name>
    <dbReference type="NCBI Taxonomy" id="39647"/>
    <lineage>
        <taxon>Bacteria</taxon>
        <taxon>Bacillati</taxon>
        <taxon>Mycoplasmatota</taxon>
        <taxon>Mollicutes</taxon>
        <taxon>Acholeplasmatales</taxon>
        <taxon>Acholeplasmataceae</taxon>
        <taxon>Candidatus Phytoplasma</taxon>
        <taxon>16SrI (Aster yellows group)</taxon>
    </lineage>
</organism>
<keyword evidence="2" id="KW-0472">Membrane</keyword>
<dbReference type="RefSeq" id="WP_219474995.1">
    <property type="nucleotide sequence ID" value="NZ_CP066882.1"/>
</dbReference>
<accession>A0ABX8TP19</accession>
<keyword evidence="4" id="KW-1185">Reference proteome</keyword>
<evidence type="ECO:0000256" key="1">
    <source>
        <dbReference type="SAM" id="MobiDB-lite"/>
    </source>
</evidence>
<feature type="transmembrane region" description="Helical" evidence="2">
    <location>
        <begin position="113"/>
        <end position="131"/>
    </location>
</feature>
<feature type="compositionally biased region" description="Basic and acidic residues" evidence="1">
    <location>
        <begin position="215"/>
        <end position="234"/>
    </location>
</feature>
<dbReference type="EMBL" id="CP066882">
    <property type="protein sequence ID" value="QYC31079.1"/>
    <property type="molecule type" value="Genomic_DNA"/>
</dbReference>
<sequence length="234" mass="28201">MNFSFFQKEKEFKLLTNIYNSLKGEPFLTQETTLKGKETKVEFYYLDQSKYYSTLFQSRQFAVWTADKGVCRLLVEKKYYEEFGAFYQKDINDMWLYFIWQIFQKEATLIKKIKLLFMEVLVPILLNSFFLSGQFSVWLRIPAFVVLISSCFSMNYWMKNQQKKLHIFRDKKLQETLDKIKEKLGIELYESLKEKQKQFNPTFVEPKSDQNPNEDTPKNKDNTIDEINEFKLNK</sequence>
<dbReference type="Proteomes" id="UP000825369">
    <property type="component" value="Chromosome"/>
</dbReference>
<keyword evidence="2" id="KW-0812">Transmembrane</keyword>
<protein>
    <submittedName>
        <fullName evidence="3">Uncharacterized protein</fullName>
    </submittedName>
</protein>
<gene>
    <name evidence="3" type="ORF">HGD80_00370</name>
</gene>
<reference evidence="3 4" key="1">
    <citation type="journal article" date="2021" name="Mol. Plant">
        <title>Genomic insights into the fast growth of paulownias and the formation of Paulownia witches' broom.</title>
        <authorList>
            <person name="Cao Y."/>
            <person name="Sun G."/>
            <person name="Zhai X."/>
            <person name="Xu P."/>
            <person name="Ma L."/>
            <person name="Deng M."/>
            <person name="Zhao Z."/>
            <person name="Yang H."/>
            <person name="Dong Y."/>
            <person name="Shang Z."/>
            <person name="Lv Y."/>
            <person name="Yan L."/>
            <person name="Liu H."/>
            <person name="Cao X."/>
            <person name="Li B."/>
            <person name="Wang Z."/>
            <person name="Zhao X."/>
            <person name="Yu H."/>
            <person name="Wang F."/>
            <person name="Ma W."/>
            <person name="Huang J."/>
            <person name="Fan G."/>
        </authorList>
    </citation>
    <scope>NUCLEOTIDE SEQUENCE [LARGE SCALE GENOMIC DNA]</scope>
    <source>
        <strain evidence="3 4">Zhengzhou</strain>
    </source>
</reference>